<keyword evidence="3" id="KW-1185">Reference proteome</keyword>
<proteinExistence type="predicted"/>
<feature type="chain" id="PRO_5039066473" evidence="1">
    <location>
        <begin position="19"/>
        <end position="63"/>
    </location>
</feature>
<keyword evidence="1" id="KW-0732">Signal</keyword>
<dbReference type="STRING" id="246199.CUS_4251"/>
<dbReference type="Proteomes" id="UP000004259">
    <property type="component" value="Unassembled WGS sequence"/>
</dbReference>
<dbReference type="AlphaFoldDB" id="E9SEV7"/>
<dbReference type="RefSeq" id="WP_002851406.1">
    <property type="nucleotide sequence ID" value="NZ_ADKM02000106.1"/>
</dbReference>
<sequence length="63" mass="6665">MKKLFAAAMVIFAVGLSACGKVGDKAGGALIKQAREEYTSLDSARVVMTDMSTGEEAQSFTFK</sequence>
<reference evidence="2 3" key="1">
    <citation type="submission" date="2011-02" db="EMBL/GenBank/DDBJ databases">
        <authorList>
            <person name="Nelson K.E."/>
            <person name="Sutton G."/>
            <person name="Torralba M."/>
            <person name="Durkin S."/>
            <person name="Harkins D."/>
            <person name="Montgomery R."/>
            <person name="Ziemer C."/>
            <person name="Klaassens E."/>
            <person name="Ocuiv P."/>
            <person name="Morrison M."/>
        </authorList>
    </citation>
    <scope>NUCLEOTIDE SEQUENCE [LARGE SCALE GENOMIC DNA]</scope>
    <source>
        <strain evidence="2 3">8</strain>
    </source>
</reference>
<comment type="caution">
    <text evidence="2">The sequence shown here is derived from an EMBL/GenBank/DDBJ whole genome shotgun (WGS) entry which is preliminary data.</text>
</comment>
<protein>
    <submittedName>
        <fullName evidence="2">Putative lipoprotein</fullName>
    </submittedName>
</protein>
<evidence type="ECO:0000313" key="3">
    <source>
        <dbReference type="Proteomes" id="UP000004259"/>
    </source>
</evidence>
<feature type="signal peptide" evidence="1">
    <location>
        <begin position="1"/>
        <end position="18"/>
    </location>
</feature>
<organism evidence="2 3">
    <name type="scientific">Ruminococcus albus 8</name>
    <dbReference type="NCBI Taxonomy" id="246199"/>
    <lineage>
        <taxon>Bacteria</taxon>
        <taxon>Bacillati</taxon>
        <taxon>Bacillota</taxon>
        <taxon>Clostridia</taxon>
        <taxon>Eubacteriales</taxon>
        <taxon>Oscillospiraceae</taxon>
        <taxon>Ruminococcus</taxon>
    </lineage>
</organism>
<evidence type="ECO:0000256" key="1">
    <source>
        <dbReference type="SAM" id="SignalP"/>
    </source>
</evidence>
<name>E9SEV7_RUMAL</name>
<dbReference type="PROSITE" id="PS51257">
    <property type="entry name" value="PROKAR_LIPOPROTEIN"/>
    <property type="match status" value="1"/>
</dbReference>
<evidence type="ECO:0000313" key="2">
    <source>
        <dbReference type="EMBL" id="EGC02187.1"/>
    </source>
</evidence>
<keyword evidence="2" id="KW-0449">Lipoprotein</keyword>
<gene>
    <name evidence="2" type="ORF">CUS_4251</name>
</gene>
<feature type="non-terminal residue" evidence="2">
    <location>
        <position position="63"/>
    </location>
</feature>
<accession>E9SEV7</accession>
<dbReference type="EMBL" id="ADKM02000106">
    <property type="protein sequence ID" value="EGC02187.1"/>
    <property type="molecule type" value="Genomic_DNA"/>
</dbReference>